<dbReference type="Pfam" id="PF23045">
    <property type="entry name" value="DUF7037"/>
    <property type="match status" value="1"/>
</dbReference>
<protein>
    <recommendedName>
        <fullName evidence="1">DUF7037 domain-containing protein</fullName>
    </recommendedName>
</protein>
<dbReference type="Proteomes" id="UP000230233">
    <property type="component" value="Unassembled WGS sequence"/>
</dbReference>
<reference evidence="3" key="1">
    <citation type="submission" date="2017-10" db="EMBL/GenBank/DDBJ databases">
        <title>Rapid genome shrinkage in a self-fertile nematode reveals novel sperm competition proteins.</title>
        <authorList>
            <person name="Yin D."/>
            <person name="Schwarz E.M."/>
            <person name="Thomas C.G."/>
            <person name="Felde R.L."/>
            <person name="Korf I.F."/>
            <person name="Cutter A.D."/>
            <person name="Schartner C.M."/>
            <person name="Ralston E.J."/>
            <person name="Meyer B.J."/>
            <person name="Haag E.S."/>
        </authorList>
    </citation>
    <scope>NUCLEOTIDE SEQUENCE [LARGE SCALE GENOMIC DNA]</scope>
    <source>
        <strain evidence="3">JU1422</strain>
    </source>
</reference>
<dbReference type="EMBL" id="PDUG01000007">
    <property type="protein sequence ID" value="PIC14992.1"/>
    <property type="molecule type" value="Genomic_DNA"/>
</dbReference>
<evidence type="ECO:0000313" key="2">
    <source>
        <dbReference type="EMBL" id="PIC14992.1"/>
    </source>
</evidence>
<proteinExistence type="predicted"/>
<sequence length="248" mass="28664">MRNQIQNAAVFEEVLKNLKLFFDLARRRLENPKNENKRRTQSPRQVDYFSKYYDWVMMATIWIKKDVLNCIQMGISEYKRKDEPIEVPRLKDGCSVEVDDTTAKFYTLEHGLVEMDVVEDPPKLGQLYDLFEDVSFTCLLIHLILTETSNLPGSQIWVENLRYHSRRPPTAKGYGQKVQIPGMVPVLEIPQRPRGQVGGVVGLIKAKYNPNGTTLFEVVDVYKEKVSFIFSCFLTLSVFILANKCLHL</sequence>
<organism evidence="2 3">
    <name type="scientific">Caenorhabditis nigoni</name>
    <dbReference type="NCBI Taxonomy" id="1611254"/>
    <lineage>
        <taxon>Eukaryota</taxon>
        <taxon>Metazoa</taxon>
        <taxon>Ecdysozoa</taxon>
        <taxon>Nematoda</taxon>
        <taxon>Chromadorea</taxon>
        <taxon>Rhabditida</taxon>
        <taxon>Rhabditina</taxon>
        <taxon>Rhabditomorpha</taxon>
        <taxon>Rhabditoidea</taxon>
        <taxon>Rhabditidae</taxon>
        <taxon>Peloderinae</taxon>
        <taxon>Caenorhabditis</taxon>
    </lineage>
</organism>
<dbReference type="InterPro" id="IPR055465">
    <property type="entry name" value="DUF7037"/>
</dbReference>
<evidence type="ECO:0000313" key="3">
    <source>
        <dbReference type="Proteomes" id="UP000230233"/>
    </source>
</evidence>
<gene>
    <name evidence="2" type="ORF">B9Z55_027113</name>
</gene>
<evidence type="ECO:0000259" key="1">
    <source>
        <dbReference type="Pfam" id="PF23045"/>
    </source>
</evidence>
<feature type="domain" description="DUF7037" evidence="1">
    <location>
        <begin position="93"/>
        <end position="132"/>
    </location>
</feature>
<comment type="caution">
    <text evidence="2">The sequence shown here is derived from an EMBL/GenBank/DDBJ whole genome shotgun (WGS) entry which is preliminary data.</text>
</comment>
<name>A0A2G5SJ86_9PELO</name>
<dbReference type="AlphaFoldDB" id="A0A2G5SJ86"/>
<keyword evidence="3" id="KW-1185">Reference proteome</keyword>
<accession>A0A2G5SJ86</accession>